<sequence length="263" mass="27177">MKTFRTLSTPFASLFLGLAITATGCASQESAEMSAEDYDDVAMGVGSLVATSSGGGETGSLEDALVVALEGSSESDDDSAEGSIEVEVIVRAGLIYEYDLSCFDLAGAPLADCGAETDTAEVALSWSGEIVAPRYEASIDRVGEWQLSGLQSGTAVFSGTGSFEVSSSFQALGRDVSRDLALSYDASYQDIAIDMETRRALSGSIVYQISGERSGERPQGNLAANFSVRAELSFLGDGTASLLLDGSHAYSIDLSSGALSAAN</sequence>
<organism evidence="2 3">
    <name type="scientific">Haliangium ochraceum (strain DSM 14365 / JCM 11303 / SMP-2)</name>
    <dbReference type="NCBI Taxonomy" id="502025"/>
    <lineage>
        <taxon>Bacteria</taxon>
        <taxon>Pseudomonadati</taxon>
        <taxon>Myxococcota</taxon>
        <taxon>Polyangia</taxon>
        <taxon>Haliangiales</taxon>
        <taxon>Kofleriaceae</taxon>
        <taxon>Haliangium</taxon>
    </lineage>
</organism>
<dbReference type="EMBL" id="CP001804">
    <property type="protein sequence ID" value="ACY19303.1"/>
    <property type="molecule type" value="Genomic_DNA"/>
</dbReference>
<accession>D0LUI0</accession>
<feature type="chain" id="PRO_5003011541" description="Lipoprotein" evidence="1">
    <location>
        <begin position="27"/>
        <end position="263"/>
    </location>
</feature>
<gene>
    <name evidence="2" type="ordered locus">Hoch_6839</name>
</gene>
<dbReference type="RefSeq" id="WP_012831895.1">
    <property type="nucleotide sequence ID" value="NC_013440.1"/>
</dbReference>
<reference evidence="2 3" key="1">
    <citation type="journal article" date="2010" name="Stand. Genomic Sci.">
        <title>Complete genome sequence of Haliangium ochraceum type strain (SMP-2).</title>
        <authorList>
            <consortium name="US DOE Joint Genome Institute (JGI-PGF)"/>
            <person name="Ivanova N."/>
            <person name="Daum C."/>
            <person name="Lang E."/>
            <person name="Abt B."/>
            <person name="Kopitz M."/>
            <person name="Saunders E."/>
            <person name="Lapidus A."/>
            <person name="Lucas S."/>
            <person name="Glavina Del Rio T."/>
            <person name="Nolan M."/>
            <person name="Tice H."/>
            <person name="Copeland A."/>
            <person name="Cheng J.F."/>
            <person name="Chen F."/>
            <person name="Bruce D."/>
            <person name="Goodwin L."/>
            <person name="Pitluck S."/>
            <person name="Mavromatis K."/>
            <person name="Pati A."/>
            <person name="Mikhailova N."/>
            <person name="Chen A."/>
            <person name="Palaniappan K."/>
            <person name="Land M."/>
            <person name="Hauser L."/>
            <person name="Chang Y.J."/>
            <person name="Jeffries C.D."/>
            <person name="Detter J.C."/>
            <person name="Brettin T."/>
            <person name="Rohde M."/>
            <person name="Goker M."/>
            <person name="Bristow J."/>
            <person name="Markowitz V."/>
            <person name="Eisen J.A."/>
            <person name="Hugenholtz P."/>
            <person name="Kyrpides N.C."/>
            <person name="Klenk H.P."/>
        </authorList>
    </citation>
    <scope>NUCLEOTIDE SEQUENCE [LARGE SCALE GENOMIC DNA]</scope>
    <source>
        <strain evidence="3">DSM 14365 / CIP 107738 / JCM 11303 / AJ 13395 / SMP-2</strain>
    </source>
</reference>
<keyword evidence="3" id="KW-1185">Reference proteome</keyword>
<evidence type="ECO:0000256" key="1">
    <source>
        <dbReference type="SAM" id="SignalP"/>
    </source>
</evidence>
<protein>
    <recommendedName>
        <fullName evidence="4">Lipoprotein</fullName>
    </recommendedName>
</protein>
<dbReference type="KEGG" id="hoh:Hoch_6839"/>
<keyword evidence="1" id="KW-0732">Signal</keyword>
<name>D0LUI0_HALO1</name>
<dbReference type="PROSITE" id="PS51257">
    <property type="entry name" value="PROKAR_LIPOPROTEIN"/>
    <property type="match status" value="1"/>
</dbReference>
<dbReference type="Proteomes" id="UP000001880">
    <property type="component" value="Chromosome"/>
</dbReference>
<feature type="signal peptide" evidence="1">
    <location>
        <begin position="1"/>
        <end position="26"/>
    </location>
</feature>
<dbReference type="AlphaFoldDB" id="D0LUI0"/>
<dbReference type="HOGENOM" id="CLU_1097403_0_0_7"/>
<evidence type="ECO:0000313" key="2">
    <source>
        <dbReference type="EMBL" id="ACY19303.1"/>
    </source>
</evidence>
<evidence type="ECO:0008006" key="4">
    <source>
        <dbReference type="Google" id="ProtNLM"/>
    </source>
</evidence>
<evidence type="ECO:0000313" key="3">
    <source>
        <dbReference type="Proteomes" id="UP000001880"/>
    </source>
</evidence>
<proteinExistence type="predicted"/>